<sequence length="216" mass="25759">MVKEWKEENKLEAWILKWFYATAVICTYDATFCVFRPYTLPGEPLHAPWYPYRMYMAVDQRYKDTNDSFSFTQSLLNYGEVILNIVTIVLQYLTERRCTKCIFRDFFDFFPALWNNRYTKILAYTVSVMTFWKTVLYMLMYLELAGGKDYRKGNNPLQEFFVVFVPNAIWLVVPALCIYYLWMELSNKTRRVENSDVDGNETPLGGGHSYDLRKRK</sequence>
<feature type="region of interest" description="Disordered" evidence="1">
    <location>
        <begin position="196"/>
        <end position="216"/>
    </location>
</feature>
<evidence type="ECO:0000256" key="1">
    <source>
        <dbReference type="SAM" id="MobiDB-lite"/>
    </source>
</evidence>
<keyword evidence="2" id="KW-1133">Transmembrane helix</keyword>
<keyword evidence="2" id="KW-0812">Transmembrane</keyword>
<feature type="transmembrane region" description="Helical" evidence="2">
    <location>
        <begin position="160"/>
        <end position="182"/>
    </location>
</feature>
<protein>
    <submittedName>
        <fullName evidence="3">Uncharacterized protein</fullName>
    </submittedName>
</protein>
<dbReference type="PANTHER" id="PTHR37919:SF2">
    <property type="entry name" value="EXPERA DOMAIN-CONTAINING PROTEIN"/>
    <property type="match status" value="1"/>
</dbReference>
<reference evidence="3 4" key="1">
    <citation type="submission" date="2024-11" db="EMBL/GenBank/DDBJ databases">
        <title>Chromosome-level genome assembly of the freshwater bivalve Anodonta woodiana.</title>
        <authorList>
            <person name="Chen X."/>
        </authorList>
    </citation>
    <scope>NUCLEOTIDE SEQUENCE [LARGE SCALE GENOMIC DNA]</scope>
    <source>
        <strain evidence="3">MN2024</strain>
        <tissue evidence="3">Gills</tissue>
    </source>
</reference>
<organism evidence="3 4">
    <name type="scientific">Sinanodonta woodiana</name>
    <name type="common">Chinese pond mussel</name>
    <name type="synonym">Anodonta woodiana</name>
    <dbReference type="NCBI Taxonomy" id="1069815"/>
    <lineage>
        <taxon>Eukaryota</taxon>
        <taxon>Metazoa</taxon>
        <taxon>Spiralia</taxon>
        <taxon>Lophotrochozoa</taxon>
        <taxon>Mollusca</taxon>
        <taxon>Bivalvia</taxon>
        <taxon>Autobranchia</taxon>
        <taxon>Heteroconchia</taxon>
        <taxon>Palaeoheterodonta</taxon>
        <taxon>Unionida</taxon>
        <taxon>Unionoidea</taxon>
        <taxon>Unionidae</taxon>
        <taxon>Unioninae</taxon>
        <taxon>Sinanodonta</taxon>
    </lineage>
</organism>
<comment type="caution">
    <text evidence="3">The sequence shown here is derived from an EMBL/GenBank/DDBJ whole genome shotgun (WGS) entry which is preliminary data.</text>
</comment>
<evidence type="ECO:0000256" key="2">
    <source>
        <dbReference type="SAM" id="Phobius"/>
    </source>
</evidence>
<keyword evidence="4" id="KW-1185">Reference proteome</keyword>
<feature type="transmembrane region" description="Helical" evidence="2">
    <location>
        <begin position="121"/>
        <end position="140"/>
    </location>
</feature>
<evidence type="ECO:0000313" key="3">
    <source>
        <dbReference type="EMBL" id="KAL3879195.1"/>
    </source>
</evidence>
<evidence type="ECO:0000313" key="4">
    <source>
        <dbReference type="Proteomes" id="UP001634394"/>
    </source>
</evidence>
<dbReference type="EMBL" id="JBJQND010000004">
    <property type="protein sequence ID" value="KAL3879195.1"/>
    <property type="molecule type" value="Genomic_DNA"/>
</dbReference>
<dbReference type="PANTHER" id="PTHR37919">
    <property type="entry name" value="PROTEIN CBG05606"/>
    <property type="match status" value="1"/>
</dbReference>
<keyword evidence="2" id="KW-0472">Membrane</keyword>
<dbReference type="Proteomes" id="UP001634394">
    <property type="component" value="Unassembled WGS sequence"/>
</dbReference>
<name>A0ABD3X0F0_SINWO</name>
<proteinExistence type="predicted"/>
<accession>A0ABD3X0F0</accession>
<dbReference type="AlphaFoldDB" id="A0ABD3X0F0"/>
<gene>
    <name evidence="3" type="ORF">ACJMK2_031504</name>
</gene>